<evidence type="ECO:0000256" key="2">
    <source>
        <dbReference type="ARBA" id="ARBA00022723"/>
    </source>
</evidence>
<dbReference type="Pfam" id="PF04828">
    <property type="entry name" value="GFA"/>
    <property type="match status" value="1"/>
</dbReference>
<comment type="similarity">
    <text evidence="1">Belongs to the Gfa family.</text>
</comment>
<dbReference type="EMBL" id="MU855837">
    <property type="protein sequence ID" value="KAK3899066.1"/>
    <property type="molecule type" value="Genomic_DNA"/>
</dbReference>
<feature type="region of interest" description="Disordered" evidence="4">
    <location>
        <begin position="1"/>
        <end position="21"/>
    </location>
</feature>
<evidence type="ECO:0000259" key="5">
    <source>
        <dbReference type="PROSITE" id="PS51891"/>
    </source>
</evidence>
<keyword evidence="2" id="KW-0479">Metal-binding</keyword>
<organism evidence="6 7">
    <name type="scientific">Staphylotrichum tortipilum</name>
    <dbReference type="NCBI Taxonomy" id="2831512"/>
    <lineage>
        <taxon>Eukaryota</taxon>
        <taxon>Fungi</taxon>
        <taxon>Dikarya</taxon>
        <taxon>Ascomycota</taxon>
        <taxon>Pezizomycotina</taxon>
        <taxon>Sordariomycetes</taxon>
        <taxon>Sordariomycetidae</taxon>
        <taxon>Sordariales</taxon>
        <taxon>Chaetomiaceae</taxon>
        <taxon>Staphylotrichum</taxon>
    </lineage>
</organism>
<reference evidence="6" key="2">
    <citation type="submission" date="2023-05" db="EMBL/GenBank/DDBJ databases">
        <authorList>
            <consortium name="Lawrence Berkeley National Laboratory"/>
            <person name="Steindorff A."/>
            <person name="Hensen N."/>
            <person name="Bonometti L."/>
            <person name="Westerberg I."/>
            <person name="Brannstrom I.O."/>
            <person name="Guillou S."/>
            <person name="Cros-Aarteil S."/>
            <person name="Calhoun S."/>
            <person name="Haridas S."/>
            <person name="Kuo A."/>
            <person name="Mondo S."/>
            <person name="Pangilinan J."/>
            <person name="Riley R."/>
            <person name="Labutti K."/>
            <person name="Andreopoulos B."/>
            <person name="Lipzen A."/>
            <person name="Chen C."/>
            <person name="Yanf M."/>
            <person name="Daum C."/>
            <person name="Ng V."/>
            <person name="Clum A."/>
            <person name="Ohm R."/>
            <person name="Martin F."/>
            <person name="Silar P."/>
            <person name="Natvig D."/>
            <person name="Lalanne C."/>
            <person name="Gautier V."/>
            <person name="Ament-Velasquez S.L."/>
            <person name="Kruys A."/>
            <person name="Hutchinson M.I."/>
            <person name="Powell A.J."/>
            <person name="Barry K."/>
            <person name="Miller A.N."/>
            <person name="Grigoriev I.V."/>
            <person name="Debuchy R."/>
            <person name="Gladieux P."/>
            <person name="Thoren M.H."/>
            <person name="Johannesson H."/>
        </authorList>
    </citation>
    <scope>NUCLEOTIDE SEQUENCE</scope>
    <source>
        <strain evidence="6">CBS 103.79</strain>
    </source>
</reference>
<keyword evidence="7" id="KW-1185">Reference proteome</keyword>
<dbReference type="InterPro" id="IPR006913">
    <property type="entry name" value="CENP-V/GFA"/>
</dbReference>
<dbReference type="GO" id="GO:0046872">
    <property type="term" value="F:metal ion binding"/>
    <property type="evidence" value="ECO:0007669"/>
    <property type="project" value="UniProtKB-KW"/>
</dbReference>
<dbReference type="SUPFAM" id="SSF51316">
    <property type="entry name" value="Mss4-like"/>
    <property type="match status" value="1"/>
</dbReference>
<dbReference type="AlphaFoldDB" id="A0AAN6MFB2"/>
<dbReference type="InterPro" id="IPR052355">
    <property type="entry name" value="CENP-V-like"/>
</dbReference>
<feature type="domain" description="CENP-V/GFA" evidence="5">
    <location>
        <begin position="25"/>
        <end position="156"/>
    </location>
</feature>
<comment type="caution">
    <text evidence="6">The sequence shown here is derived from an EMBL/GenBank/DDBJ whole genome shotgun (WGS) entry which is preliminary data.</text>
</comment>
<sequence length="163" mass="18516">MSQKEEKPDSTAQRKEEEQQTSGTYEAGCHCGYIKFSVTLTPALPETKVMNCNCSACTRFGYLLVYPEASSVTWHNDSRARCSTYRFNTKKKDQLFCKHCGASLGIDFREVFAPKHLYGISVRSFFNVDLDSLTYRKGDGRTKALPAGDLSGQYWDEEKHELK</sequence>
<dbReference type="Gene3D" id="2.170.150.70">
    <property type="match status" value="1"/>
</dbReference>
<proteinExistence type="inferred from homology"/>
<reference evidence="6" key="1">
    <citation type="journal article" date="2023" name="Mol. Phylogenet. Evol.">
        <title>Genome-scale phylogeny and comparative genomics of the fungal order Sordariales.</title>
        <authorList>
            <person name="Hensen N."/>
            <person name="Bonometti L."/>
            <person name="Westerberg I."/>
            <person name="Brannstrom I.O."/>
            <person name="Guillou S."/>
            <person name="Cros-Aarteil S."/>
            <person name="Calhoun S."/>
            <person name="Haridas S."/>
            <person name="Kuo A."/>
            <person name="Mondo S."/>
            <person name="Pangilinan J."/>
            <person name="Riley R."/>
            <person name="LaButti K."/>
            <person name="Andreopoulos B."/>
            <person name="Lipzen A."/>
            <person name="Chen C."/>
            <person name="Yan M."/>
            <person name="Daum C."/>
            <person name="Ng V."/>
            <person name="Clum A."/>
            <person name="Steindorff A."/>
            <person name="Ohm R.A."/>
            <person name="Martin F."/>
            <person name="Silar P."/>
            <person name="Natvig D.O."/>
            <person name="Lalanne C."/>
            <person name="Gautier V."/>
            <person name="Ament-Velasquez S.L."/>
            <person name="Kruys A."/>
            <person name="Hutchinson M.I."/>
            <person name="Powell A.J."/>
            <person name="Barry K."/>
            <person name="Miller A.N."/>
            <person name="Grigoriev I.V."/>
            <person name="Debuchy R."/>
            <person name="Gladieux P."/>
            <person name="Hiltunen Thoren M."/>
            <person name="Johannesson H."/>
        </authorList>
    </citation>
    <scope>NUCLEOTIDE SEQUENCE</scope>
    <source>
        <strain evidence="6">CBS 103.79</strain>
    </source>
</reference>
<dbReference type="PANTHER" id="PTHR28620">
    <property type="entry name" value="CENTROMERE PROTEIN V"/>
    <property type="match status" value="1"/>
</dbReference>
<evidence type="ECO:0000256" key="3">
    <source>
        <dbReference type="ARBA" id="ARBA00022833"/>
    </source>
</evidence>
<dbReference type="Proteomes" id="UP001303889">
    <property type="component" value="Unassembled WGS sequence"/>
</dbReference>
<feature type="compositionally biased region" description="Basic and acidic residues" evidence="4">
    <location>
        <begin position="1"/>
        <end position="18"/>
    </location>
</feature>
<dbReference type="GO" id="GO:0016846">
    <property type="term" value="F:carbon-sulfur lyase activity"/>
    <property type="evidence" value="ECO:0007669"/>
    <property type="project" value="InterPro"/>
</dbReference>
<name>A0AAN6MFB2_9PEZI</name>
<protein>
    <submittedName>
        <fullName evidence="6">Centromere protein V</fullName>
    </submittedName>
</protein>
<dbReference type="InterPro" id="IPR011057">
    <property type="entry name" value="Mss4-like_sf"/>
</dbReference>
<evidence type="ECO:0000313" key="7">
    <source>
        <dbReference type="Proteomes" id="UP001303889"/>
    </source>
</evidence>
<evidence type="ECO:0000313" key="6">
    <source>
        <dbReference type="EMBL" id="KAK3899066.1"/>
    </source>
</evidence>
<gene>
    <name evidence="6" type="ORF">C8A05DRAFT_18444</name>
</gene>
<dbReference type="PANTHER" id="PTHR28620:SF1">
    <property type="entry name" value="CENP-V_GFA DOMAIN-CONTAINING PROTEIN"/>
    <property type="match status" value="1"/>
</dbReference>
<evidence type="ECO:0000256" key="4">
    <source>
        <dbReference type="SAM" id="MobiDB-lite"/>
    </source>
</evidence>
<accession>A0AAN6MFB2</accession>
<keyword evidence="3" id="KW-0862">Zinc</keyword>
<dbReference type="PROSITE" id="PS51891">
    <property type="entry name" value="CENP_V_GFA"/>
    <property type="match status" value="1"/>
</dbReference>
<evidence type="ECO:0000256" key="1">
    <source>
        <dbReference type="ARBA" id="ARBA00005495"/>
    </source>
</evidence>